<dbReference type="SUPFAM" id="SSF53649">
    <property type="entry name" value="Alkaline phosphatase-like"/>
    <property type="match status" value="1"/>
</dbReference>
<keyword evidence="4" id="KW-1185">Reference proteome</keyword>
<sequence>MSENIVLVTVDCLRADHCGFVDPERDLDLTPTLDRMASEGIGFQNAVAPGPRTPSSAPVFSTGAFYQYREQCPEQDWVARRARLAEHLTRYETIADRLSACGYSTGSVTASPWTSVDTGFDSGFDRFVESSANDRAYSESSLVAGVDGVLSRLNAENAFNWKTKREWFAQWTGLYEEIQTAMAELSEPYFLWVFLLDSHQPYITPRRYRQETSALEMYYSVARYWHGRDSDDPLPEHAGRSIRRAYRDTVRSVDAFFARFLDDSPKGDPTFIVMADHGEAHGEHGTYGHERVLYEENIRVPLVVYGCDTSETVTEQLSLSQLPQIVFDSADSALTPEQYTSDFCLSKTEFDRVKSVRGHGWKYIVTPDTEELYNLTEDSKEQHNIVSNAPEVTDALRKRLQHHEITESERRQIVDRISSVL</sequence>
<dbReference type="InterPro" id="IPR000917">
    <property type="entry name" value="Sulfatase_N"/>
</dbReference>
<proteinExistence type="inferred from homology"/>
<dbReference type="EMBL" id="JBHTAX010000001">
    <property type="protein sequence ID" value="MFC7191578.1"/>
    <property type="molecule type" value="Genomic_DNA"/>
</dbReference>
<gene>
    <name evidence="3" type="ORF">ACFQL7_18445</name>
</gene>
<dbReference type="PANTHER" id="PTHR42693">
    <property type="entry name" value="ARYLSULFATASE FAMILY MEMBER"/>
    <property type="match status" value="1"/>
</dbReference>
<evidence type="ECO:0000313" key="3">
    <source>
        <dbReference type="EMBL" id="MFC7191578.1"/>
    </source>
</evidence>
<dbReference type="Gene3D" id="3.40.720.10">
    <property type="entry name" value="Alkaline Phosphatase, subunit A"/>
    <property type="match status" value="1"/>
</dbReference>
<dbReference type="PANTHER" id="PTHR42693:SF33">
    <property type="entry name" value="ARYLSULFATASE"/>
    <property type="match status" value="1"/>
</dbReference>
<dbReference type="Proteomes" id="UP001596417">
    <property type="component" value="Unassembled WGS sequence"/>
</dbReference>
<name>A0ABD5YQX2_9EURY</name>
<dbReference type="InterPro" id="IPR017850">
    <property type="entry name" value="Alkaline_phosphatase_core_sf"/>
</dbReference>
<organism evidence="3 4">
    <name type="scientific">Halocatena marina</name>
    <dbReference type="NCBI Taxonomy" id="2934937"/>
    <lineage>
        <taxon>Archaea</taxon>
        <taxon>Methanobacteriati</taxon>
        <taxon>Methanobacteriota</taxon>
        <taxon>Stenosarchaea group</taxon>
        <taxon>Halobacteria</taxon>
        <taxon>Halobacteriales</taxon>
        <taxon>Natronomonadaceae</taxon>
        <taxon>Halocatena</taxon>
    </lineage>
</organism>
<evidence type="ECO:0000259" key="2">
    <source>
        <dbReference type="Pfam" id="PF00884"/>
    </source>
</evidence>
<dbReference type="AlphaFoldDB" id="A0ABD5YQX2"/>
<reference evidence="3 4" key="1">
    <citation type="journal article" date="2019" name="Int. J. Syst. Evol. Microbiol.">
        <title>The Global Catalogue of Microorganisms (GCM) 10K type strain sequencing project: providing services to taxonomists for standard genome sequencing and annotation.</title>
        <authorList>
            <consortium name="The Broad Institute Genomics Platform"/>
            <consortium name="The Broad Institute Genome Sequencing Center for Infectious Disease"/>
            <person name="Wu L."/>
            <person name="Ma J."/>
        </authorList>
    </citation>
    <scope>NUCLEOTIDE SEQUENCE [LARGE SCALE GENOMIC DNA]</scope>
    <source>
        <strain evidence="3 4">RDMS1</strain>
    </source>
</reference>
<comment type="similarity">
    <text evidence="1">Belongs to the sulfatase family.</text>
</comment>
<protein>
    <submittedName>
        <fullName evidence="3">Sulfatase-like hydrolase/transferase</fullName>
    </submittedName>
</protein>
<dbReference type="Pfam" id="PF00884">
    <property type="entry name" value="Sulfatase"/>
    <property type="match status" value="1"/>
</dbReference>
<evidence type="ECO:0000313" key="4">
    <source>
        <dbReference type="Proteomes" id="UP001596417"/>
    </source>
</evidence>
<dbReference type="RefSeq" id="WP_264555567.1">
    <property type="nucleotide sequence ID" value="NZ_CP109979.1"/>
</dbReference>
<feature type="domain" description="Sulfatase N-terminal" evidence="2">
    <location>
        <begin position="4"/>
        <end position="316"/>
    </location>
</feature>
<comment type="caution">
    <text evidence="3">The sequence shown here is derived from an EMBL/GenBank/DDBJ whole genome shotgun (WGS) entry which is preliminary data.</text>
</comment>
<dbReference type="GeneID" id="76201325"/>
<evidence type="ECO:0000256" key="1">
    <source>
        <dbReference type="ARBA" id="ARBA00008779"/>
    </source>
</evidence>
<accession>A0ABD5YQX2</accession>
<dbReference type="InterPro" id="IPR050738">
    <property type="entry name" value="Sulfatase"/>
</dbReference>
<dbReference type="Gene3D" id="3.30.1120.10">
    <property type="match status" value="1"/>
</dbReference>